<name>A0A6J6CD66_9ZZZZ</name>
<organism evidence="6">
    <name type="scientific">freshwater metagenome</name>
    <dbReference type="NCBI Taxonomy" id="449393"/>
    <lineage>
        <taxon>unclassified sequences</taxon>
        <taxon>metagenomes</taxon>
        <taxon>ecological metagenomes</taxon>
    </lineage>
</organism>
<dbReference type="PANTHER" id="PTHR43024">
    <property type="entry name" value="UDP-N-ACETYLMURAMOYL-TRIPEPTIDE--D-ALANYL-D-ALANINE LIGASE"/>
    <property type="match status" value="1"/>
</dbReference>
<dbReference type="InterPro" id="IPR036615">
    <property type="entry name" value="Mur_ligase_C_dom_sf"/>
</dbReference>
<proteinExistence type="predicted"/>
<dbReference type="SUPFAM" id="SSF53623">
    <property type="entry name" value="MurD-like peptide ligases, catalytic domain"/>
    <property type="match status" value="1"/>
</dbReference>
<keyword evidence="2" id="KW-0547">Nucleotide-binding</keyword>
<dbReference type="AlphaFoldDB" id="A0A6J6CD66"/>
<dbReference type="GO" id="GO:0005524">
    <property type="term" value="F:ATP binding"/>
    <property type="evidence" value="ECO:0007669"/>
    <property type="project" value="UniProtKB-KW"/>
</dbReference>
<gene>
    <name evidence="6" type="ORF">UFOPK1537_00201</name>
</gene>
<evidence type="ECO:0000256" key="3">
    <source>
        <dbReference type="ARBA" id="ARBA00022840"/>
    </source>
</evidence>
<evidence type="ECO:0000259" key="4">
    <source>
        <dbReference type="Pfam" id="PF02875"/>
    </source>
</evidence>
<dbReference type="Gene3D" id="3.90.190.20">
    <property type="entry name" value="Mur ligase, C-terminal domain"/>
    <property type="match status" value="1"/>
</dbReference>
<dbReference type="InterPro" id="IPR036565">
    <property type="entry name" value="Mur-like_cat_sf"/>
</dbReference>
<dbReference type="GO" id="GO:0016881">
    <property type="term" value="F:acid-amino acid ligase activity"/>
    <property type="evidence" value="ECO:0007669"/>
    <property type="project" value="InterPro"/>
</dbReference>
<dbReference type="Gene3D" id="3.40.1190.10">
    <property type="entry name" value="Mur-like, catalytic domain"/>
    <property type="match status" value="1"/>
</dbReference>
<accession>A0A6J6CD66</accession>
<protein>
    <submittedName>
        <fullName evidence="6">Unannotated protein</fullName>
    </submittedName>
</protein>
<dbReference type="InterPro" id="IPR004101">
    <property type="entry name" value="Mur_ligase_C"/>
</dbReference>
<dbReference type="InterPro" id="IPR051046">
    <property type="entry name" value="MurCDEF_CellWall_CoF430Synth"/>
</dbReference>
<sequence length="301" mass="32105">MGAEGIGSIEYLAKMADPDVGVILKVGLAHVGEFGGIENTAKIKGELATALRPDAKLVLNADDSYVRAMSKTTSAEVTWFGTADEANYRASDIGLSTSGTGYTMHWPDGTSESIQLNILGDVHIMNALAASAAAQLLGATNKQIREALESMQLAERWRMERVLRPDGVTVINDAYNASPDSMKAALQTLAQLGRLGSRTVAVLGHMAELGEFSKAEHDSIGRLVVRLNIDQLVVVGDEAKLIHMGASQEGSWDGESQFFSSIDEALDYLRGILSQGDTVLVKSSKSANLRILGDKLTEAAK</sequence>
<dbReference type="EMBL" id="CAEZSX010000017">
    <property type="protein sequence ID" value="CAB4549400.1"/>
    <property type="molecule type" value="Genomic_DNA"/>
</dbReference>
<dbReference type="Pfam" id="PF02875">
    <property type="entry name" value="Mur_ligase_C"/>
    <property type="match status" value="1"/>
</dbReference>
<keyword evidence="1" id="KW-0436">Ligase</keyword>
<reference evidence="6" key="1">
    <citation type="submission" date="2020-05" db="EMBL/GenBank/DDBJ databases">
        <authorList>
            <person name="Chiriac C."/>
            <person name="Salcher M."/>
            <person name="Ghai R."/>
            <person name="Kavagutti S V."/>
        </authorList>
    </citation>
    <scope>NUCLEOTIDE SEQUENCE</scope>
</reference>
<keyword evidence="3" id="KW-0067">ATP-binding</keyword>
<dbReference type="SUPFAM" id="SSF53244">
    <property type="entry name" value="MurD-like peptide ligases, peptide-binding domain"/>
    <property type="match status" value="1"/>
</dbReference>
<evidence type="ECO:0000313" key="6">
    <source>
        <dbReference type="EMBL" id="CAB4549400.1"/>
    </source>
</evidence>
<feature type="domain" description="Mur ligase central" evidence="5">
    <location>
        <begin position="1"/>
        <end position="134"/>
    </location>
</feature>
<dbReference type="InterPro" id="IPR013221">
    <property type="entry name" value="Mur_ligase_cen"/>
</dbReference>
<dbReference type="PANTHER" id="PTHR43024:SF1">
    <property type="entry name" value="UDP-N-ACETYLMURAMOYL-TRIPEPTIDE--D-ALANYL-D-ALANINE LIGASE"/>
    <property type="match status" value="1"/>
</dbReference>
<evidence type="ECO:0000256" key="1">
    <source>
        <dbReference type="ARBA" id="ARBA00022598"/>
    </source>
</evidence>
<evidence type="ECO:0000256" key="2">
    <source>
        <dbReference type="ARBA" id="ARBA00022741"/>
    </source>
</evidence>
<feature type="domain" description="Mur ligase C-terminal" evidence="4">
    <location>
        <begin position="158"/>
        <end position="284"/>
    </location>
</feature>
<dbReference type="Pfam" id="PF08245">
    <property type="entry name" value="Mur_ligase_M"/>
    <property type="match status" value="1"/>
</dbReference>
<evidence type="ECO:0000259" key="5">
    <source>
        <dbReference type="Pfam" id="PF08245"/>
    </source>
</evidence>